<reference evidence="21 22" key="1">
    <citation type="journal article" date="2019" name="Genome Biol. Evol.">
        <title>Genomic Plasticity Mediated by Transposable Elements in the Plant Pathogenic Fungus Colletotrichum higginsianum.</title>
        <authorList>
            <person name="Tsushima A."/>
            <person name="Gan P."/>
            <person name="Kumakura N."/>
            <person name="Narusaka M."/>
            <person name="Takano Y."/>
            <person name="Narusaka Y."/>
            <person name="Shirasu K."/>
        </authorList>
    </citation>
    <scope>NUCLEOTIDE SEQUENCE [LARGE SCALE GENOMIC DNA]</scope>
    <source>
        <strain evidence="21 22">MAFF305635-RFP</strain>
    </source>
</reference>
<evidence type="ECO:0000256" key="9">
    <source>
        <dbReference type="ARBA" id="ARBA00022989"/>
    </source>
</evidence>
<feature type="transmembrane region" description="Helical" evidence="19">
    <location>
        <begin position="529"/>
        <end position="550"/>
    </location>
</feature>
<evidence type="ECO:0000256" key="4">
    <source>
        <dbReference type="ARBA" id="ARBA00004653"/>
    </source>
</evidence>
<evidence type="ECO:0000256" key="7">
    <source>
        <dbReference type="ARBA" id="ARBA00022448"/>
    </source>
</evidence>
<dbReference type="GO" id="GO:0061709">
    <property type="term" value="P:reticulophagy"/>
    <property type="evidence" value="ECO:0007669"/>
    <property type="project" value="TreeGrafter"/>
</dbReference>
<keyword evidence="7 19" id="KW-0813">Transport</keyword>
<keyword evidence="14" id="KW-0968">Cytoplasmic vesicle</keyword>
<feature type="compositionally biased region" description="Acidic residues" evidence="20">
    <location>
        <begin position="31"/>
        <end position="40"/>
    </location>
</feature>
<keyword evidence="13 19" id="KW-0472">Membrane</keyword>
<feature type="region of interest" description="Disordered" evidence="20">
    <location>
        <begin position="126"/>
        <end position="184"/>
    </location>
</feature>
<keyword evidence="12 19" id="KW-0445">Lipid transport</keyword>
<evidence type="ECO:0000256" key="17">
    <source>
        <dbReference type="ARBA" id="ARBA00024621"/>
    </source>
</evidence>
<evidence type="ECO:0000313" key="22">
    <source>
        <dbReference type="Proteomes" id="UP000305883"/>
    </source>
</evidence>
<evidence type="ECO:0000256" key="10">
    <source>
        <dbReference type="ARBA" id="ARBA00023006"/>
    </source>
</evidence>
<gene>
    <name evidence="21" type="ORF">CH35J_009578</name>
</gene>
<comment type="subcellular location">
    <subcellularLocation>
        <location evidence="1">Cytoplasmic vesicle membrane</location>
        <topology evidence="1">Multi-pass membrane protein</topology>
    </subcellularLocation>
    <subcellularLocation>
        <location evidence="2">Endoplasmic reticulum membrane</location>
        <topology evidence="2">Multi-pass membrane protein</topology>
    </subcellularLocation>
    <subcellularLocation>
        <location evidence="4">Golgi apparatus membrane</location>
        <topology evidence="4">Multi-pass membrane protein</topology>
    </subcellularLocation>
    <subcellularLocation>
        <location evidence="3 19">Preautophagosomal structure membrane</location>
        <topology evidence="3 19">Multi-pass membrane protein</topology>
    </subcellularLocation>
</comment>
<feature type="compositionally biased region" description="Polar residues" evidence="20">
    <location>
        <begin position="154"/>
        <end position="175"/>
    </location>
</feature>
<organism evidence="21 22">
    <name type="scientific">Colletotrichum higginsianum</name>
    <dbReference type="NCBI Taxonomy" id="80884"/>
    <lineage>
        <taxon>Eukaryota</taxon>
        <taxon>Fungi</taxon>
        <taxon>Dikarya</taxon>
        <taxon>Ascomycota</taxon>
        <taxon>Pezizomycotina</taxon>
        <taxon>Sordariomycetes</taxon>
        <taxon>Hypocreomycetidae</taxon>
        <taxon>Glomerellales</taxon>
        <taxon>Glomerellaceae</taxon>
        <taxon>Colletotrichum</taxon>
        <taxon>Colletotrichum destructivum species complex</taxon>
    </lineage>
</organism>
<proteinExistence type="inferred from homology"/>
<feature type="region of interest" description="Disordered" evidence="20">
    <location>
        <begin position="70"/>
        <end position="113"/>
    </location>
</feature>
<sequence>MASNIFSRLAPQSRGSRSFYEELRGKRDGDMDIEEQAGLDIDEENLKERFQDYDIDHVQDLAIEDSRATLESNANLRNPPGTTGSGTQDRANRRAPNSKWLSQEDDGDNDVPASLLFEPHEAEVEANGAARKMASMPGRQNAIPGPSNRRTHAQWETTQAQQRLHPSDSIKPTRSQPKRLARGLASGSEKEKALWRWVNVSNLDFFVQDVYYYYRGSGFWCIVCARALHLVESAFFAVFLTFLTQCVEYTKIPNSRSLKDVTIPQCTRKMSFMWNVGLWLYVFYFVWKTVQFTMDLRRLSNMRNFYIHLLEIPEEDMQTVSWQDIVARVMALRDANPKTAINVTPSARQWMRNQSKERLDAADIANRLMRRENYLIAMMNKDILDLTLPIPFVRKHQFFSRSLEWNLHFAILTYVFDGNNQVHQEFLKADRRGLLSAKLKSRLVFAGIINLLIGPFVVAYLIVVHAFTYYNEYQKDPSTFSHRRYTPLAEWKFREFNEVPHLFQERINMSYPFASRYIDQFPKKMTEQFARTVTFVAGAITSVLAVASFLDPQLFLGFEITTERSALFYIGLFAAIWAAARGMISEETTVFDPDYALRNVIEYTRYMPDNWKDRLHTADVKREFSELYKLKMLILVEEILGILTASLVLIYSAPKCSDQIIDFFREFTIHVDGVGYICSFAEFDFKKGVGKTKQATGAGDVREDYYSTKHNKMAASYYGFLDNYVINPKTGFGARSTHRSRAARGGYQGEGIIEESVEDGRGLDSRLQSHGAHDDDAFGGSGPLEESVWETSPPKGLSRENSLAGTSEPDAGVLGLIYQFQQAHRNNP</sequence>
<evidence type="ECO:0000256" key="8">
    <source>
        <dbReference type="ARBA" id="ARBA00022692"/>
    </source>
</evidence>
<dbReference type="Pfam" id="PF04109">
    <property type="entry name" value="ATG9"/>
    <property type="match status" value="1"/>
</dbReference>
<feature type="region of interest" description="Disordered" evidence="20">
    <location>
        <begin position="763"/>
        <end position="809"/>
    </location>
</feature>
<keyword evidence="10 19" id="KW-0072">Autophagy</keyword>
<dbReference type="InterPro" id="IPR007241">
    <property type="entry name" value="Autophagy-rel_prot_9"/>
</dbReference>
<dbReference type="GO" id="GO:0034497">
    <property type="term" value="P:protein localization to phagophore assembly site"/>
    <property type="evidence" value="ECO:0007669"/>
    <property type="project" value="TreeGrafter"/>
</dbReference>
<evidence type="ECO:0000256" key="18">
    <source>
        <dbReference type="ARBA" id="ARBA00024631"/>
    </source>
</evidence>
<comment type="caution">
    <text evidence="21">The sequence shown here is derived from an EMBL/GenBank/DDBJ whole genome shotgun (WGS) entry which is preliminary data.</text>
</comment>
<evidence type="ECO:0000256" key="19">
    <source>
        <dbReference type="RuleBase" id="RU364027"/>
    </source>
</evidence>
<keyword evidence="9 19" id="KW-1133">Transmembrane helix</keyword>
<evidence type="ECO:0000256" key="15">
    <source>
        <dbReference type="ARBA" id="ARBA00024479"/>
    </source>
</evidence>
<dbReference type="Proteomes" id="UP000305883">
    <property type="component" value="Unassembled WGS sequence"/>
</dbReference>
<evidence type="ECO:0000256" key="1">
    <source>
        <dbReference type="ARBA" id="ARBA00004439"/>
    </source>
</evidence>
<feature type="region of interest" description="Disordered" evidence="20">
    <location>
        <begin position="1"/>
        <end position="40"/>
    </location>
</feature>
<comment type="catalytic activity">
    <reaction evidence="15">
        <text>a 1,2-diacyl-sn-glycero-3-phospho-L-serine(in) = a 1,2-diacyl-sn-glycero-3-phospho-L-serine(out)</text>
        <dbReference type="Rhea" id="RHEA:38663"/>
        <dbReference type="ChEBI" id="CHEBI:57262"/>
    </reaction>
</comment>
<dbReference type="GO" id="GO:0000422">
    <property type="term" value="P:autophagy of mitochondrion"/>
    <property type="evidence" value="ECO:0007669"/>
    <property type="project" value="TreeGrafter"/>
</dbReference>
<evidence type="ECO:0000256" key="14">
    <source>
        <dbReference type="ARBA" id="ARBA00023329"/>
    </source>
</evidence>
<feature type="transmembrane region" description="Helical" evidence="19">
    <location>
        <begin position="632"/>
        <end position="651"/>
    </location>
</feature>
<comment type="similarity">
    <text evidence="5 19">Belongs to the ATG9 family.</text>
</comment>
<evidence type="ECO:0000256" key="5">
    <source>
        <dbReference type="ARBA" id="ARBA00006185"/>
    </source>
</evidence>
<dbReference type="PANTHER" id="PTHR13038">
    <property type="entry name" value="APG9 AUTOPHAGY 9"/>
    <property type="match status" value="1"/>
</dbReference>
<dbReference type="GO" id="GO:0006869">
    <property type="term" value="P:lipid transport"/>
    <property type="evidence" value="ECO:0007669"/>
    <property type="project" value="UniProtKB-KW"/>
</dbReference>
<comment type="catalytic activity">
    <reaction evidence="17">
        <text>a 1,2-diacyl-sn-glycero-3-phospho-(1D-myo-inositol-3-phosphate)(in) = a 1,2-diacyl-sn-glycero-3-phospho-(1D-myo-inositol-3-phosphate)(out)</text>
        <dbReference type="Rhea" id="RHEA:67920"/>
        <dbReference type="ChEBI" id="CHEBI:58088"/>
    </reaction>
</comment>
<evidence type="ECO:0000256" key="2">
    <source>
        <dbReference type="ARBA" id="ARBA00004477"/>
    </source>
</evidence>
<dbReference type="AlphaFoldDB" id="A0A4T0VNF0"/>
<evidence type="ECO:0000256" key="20">
    <source>
        <dbReference type="SAM" id="MobiDB-lite"/>
    </source>
</evidence>
<evidence type="ECO:0000256" key="13">
    <source>
        <dbReference type="ARBA" id="ARBA00023136"/>
    </source>
</evidence>
<evidence type="ECO:0000256" key="3">
    <source>
        <dbReference type="ARBA" id="ARBA00004511"/>
    </source>
</evidence>
<dbReference type="OrthoDB" id="2020634at2759"/>
<dbReference type="PANTHER" id="PTHR13038:SF10">
    <property type="entry name" value="AUTOPHAGY-RELATED PROTEIN 9"/>
    <property type="match status" value="1"/>
</dbReference>
<evidence type="ECO:0000256" key="12">
    <source>
        <dbReference type="ARBA" id="ARBA00023055"/>
    </source>
</evidence>
<keyword evidence="11" id="KW-0333">Golgi apparatus</keyword>
<comment type="catalytic activity">
    <reaction evidence="16">
        <text>a 1,2-diacyl-sn-glycero-3-phosphoethanolamine(in) = a 1,2-diacyl-sn-glycero-3-phosphoethanolamine(out)</text>
        <dbReference type="Rhea" id="RHEA:38895"/>
        <dbReference type="ChEBI" id="CHEBI:64612"/>
    </reaction>
</comment>
<accession>A0A4T0VNF0</accession>
<dbReference type="GO" id="GO:0030659">
    <property type="term" value="C:cytoplasmic vesicle membrane"/>
    <property type="evidence" value="ECO:0007669"/>
    <property type="project" value="UniProtKB-SubCell"/>
</dbReference>
<name>A0A4T0VNF0_9PEZI</name>
<comment type="function">
    <text evidence="19">Phospholipid scramblase involved in autophagy. Cycles between the preautophagosomal structure/phagophore assembly site (PAS) and the cytoplasmic vesicle pool and supplies membrane for the growing autophagosome. Lipid scramblase activity plays a key role in preautophagosomal structure/phagophore assembly by distributing the phospholipids that arrive through ATG2 from the cytoplasmic to the luminal leaflet of the bilayer, thereby driving autophagosomal membrane expansion.</text>
</comment>
<dbReference type="GO" id="GO:0034727">
    <property type="term" value="P:piecemeal microautophagy of the nucleus"/>
    <property type="evidence" value="ECO:0007669"/>
    <property type="project" value="TreeGrafter"/>
</dbReference>
<feature type="transmembrane region" description="Helical" evidence="19">
    <location>
        <begin position="443"/>
        <end position="470"/>
    </location>
</feature>
<dbReference type="GO" id="GO:0005776">
    <property type="term" value="C:autophagosome"/>
    <property type="evidence" value="ECO:0007669"/>
    <property type="project" value="TreeGrafter"/>
</dbReference>
<evidence type="ECO:0000256" key="16">
    <source>
        <dbReference type="ARBA" id="ARBA00024615"/>
    </source>
</evidence>
<feature type="compositionally biased region" description="Basic and acidic residues" evidence="20">
    <location>
        <begin position="19"/>
        <end position="30"/>
    </location>
</feature>
<feature type="transmembrane region" description="Helical" evidence="19">
    <location>
        <begin position="566"/>
        <end position="584"/>
    </location>
</feature>
<dbReference type="GO" id="GO:0005789">
    <property type="term" value="C:endoplasmic reticulum membrane"/>
    <property type="evidence" value="ECO:0007669"/>
    <property type="project" value="UniProtKB-SubCell"/>
</dbReference>
<comment type="catalytic activity">
    <reaction evidence="18">
        <text>a 1,2-diacyl-sn-glycero-3-phosphocholine(in) = a 1,2-diacyl-sn-glycero-3-phosphocholine(out)</text>
        <dbReference type="Rhea" id="RHEA:38571"/>
        <dbReference type="ChEBI" id="CHEBI:57643"/>
    </reaction>
</comment>
<keyword evidence="8 19" id="KW-0812">Transmembrane</keyword>
<dbReference type="EMBL" id="MWPZ01000007">
    <property type="protein sequence ID" value="TIC93852.1"/>
    <property type="molecule type" value="Genomic_DNA"/>
</dbReference>
<evidence type="ECO:0000256" key="6">
    <source>
        <dbReference type="ARBA" id="ARBA00018074"/>
    </source>
</evidence>
<comment type="caution">
    <text evidence="19">Lacks conserved residue(s) required for the propagation of feature annotation.</text>
</comment>
<protein>
    <recommendedName>
        <fullName evidence="6 19">Autophagy-related protein 9</fullName>
    </recommendedName>
</protein>
<evidence type="ECO:0000313" key="21">
    <source>
        <dbReference type="EMBL" id="TIC93852.1"/>
    </source>
</evidence>
<dbReference type="GO" id="GO:0000139">
    <property type="term" value="C:Golgi membrane"/>
    <property type="evidence" value="ECO:0007669"/>
    <property type="project" value="UniProtKB-SubCell"/>
</dbReference>
<evidence type="ECO:0000256" key="11">
    <source>
        <dbReference type="ARBA" id="ARBA00023034"/>
    </source>
</evidence>
<feature type="compositionally biased region" description="Polar residues" evidence="20">
    <location>
        <begin position="70"/>
        <end position="89"/>
    </location>
</feature>
<dbReference type="GO" id="GO:0034045">
    <property type="term" value="C:phagophore assembly site membrane"/>
    <property type="evidence" value="ECO:0007669"/>
    <property type="project" value="UniProtKB-SubCell"/>
</dbReference>